<evidence type="ECO:0000313" key="3">
    <source>
        <dbReference type="Proteomes" id="UP001515480"/>
    </source>
</evidence>
<feature type="coiled-coil region" evidence="1">
    <location>
        <begin position="80"/>
        <end position="167"/>
    </location>
</feature>
<dbReference type="AlphaFoldDB" id="A0AB34IW96"/>
<proteinExistence type="predicted"/>
<gene>
    <name evidence="2" type="ORF">AB1Y20_008097</name>
</gene>
<organism evidence="2 3">
    <name type="scientific">Prymnesium parvum</name>
    <name type="common">Toxic golden alga</name>
    <dbReference type="NCBI Taxonomy" id="97485"/>
    <lineage>
        <taxon>Eukaryota</taxon>
        <taxon>Haptista</taxon>
        <taxon>Haptophyta</taxon>
        <taxon>Prymnesiophyceae</taxon>
        <taxon>Prymnesiales</taxon>
        <taxon>Prymnesiaceae</taxon>
        <taxon>Prymnesium</taxon>
    </lineage>
</organism>
<keyword evidence="1" id="KW-0175">Coiled coil</keyword>
<sequence>MAPPCRGGCDHQALYHAVLAFWRRTHAELQLTTAELALAETRPAHAALARAVNRLVCSTVHFAFRAWARGAARLEGACAATRWERRLREERALVQELEARLGAAEEAEAAARERWAAERREREAERREWEVERREREAERRRWAAEAEEWGRERREQERAAAALLEQGAWAPSSWRPVAEAAAAVEAAGGGLEMRTRGMREALATPETERPLGACAQRLLAAWDTAGQRCE</sequence>
<evidence type="ECO:0000256" key="1">
    <source>
        <dbReference type="SAM" id="Coils"/>
    </source>
</evidence>
<comment type="caution">
    <text evidence="2">The sequence shown here is derived from an EMBL/GenBank/DDBJ whole genome shotgun (WGS) entry which is preliminary data.</text>
</comment>
<dbReference type="Proteomes" id="UP001515480">
    <property type="component" value="Unassembled WGS sequence"/>
</dbReference>
<reference evidence="2 3" key="1">
    <citation type="journal article" date="2024" name="Science">
        <title>Giant polyketide synthase enzymes in the biosynthesis of giant marine polyether toxins.</title>
        <authorList>
            <person name="Fallon T.R."/>
            <person name="Shende V.V."/>
            <person name="Wierzbicki I.H."/>
            <person name="Pendleton A.L."/>
            <person name="Watervoot N.F."/>
            <person name="Auber R.P."/>
            <person name="Gonzalez D.J."/>
            <person name="Wisecaver J.H."/>
            <person name="Moore B.S."/>
        </authorList>
    </citation>
    <scope>NUCLEOTIDE SEQUENCE [LARGE SCALE GENOMIC DNA]</scope>
    <source>
        <strain evidence="2 3">12B1</strain>
    </source>
</reference>
<dbReference type="EMBL" id="JBGBPQ010000018">
    <property type="protein sequence ID" value="KAL1507248.1"/>
    <property type="molecule type" value="Genomic_DNA"/>
</dbReference>
<name>A0AB34IW96_PRYPA</name>
<evidence type="ECO:0000313" key="2">
    <source>
        <dbReference type="EMBL" id="KAL1507248.1"/>
    </source>
</evidence>
<protein>
    <submittedName>
        <fullName evidence="2">Uncharacterized protein</fullName>
    </submittedName>
</protein>
<accession>A0AB34IW96</accession>
<keyword evidence="3" id="KW-1185">Reference proteome</keyword>